<organism evidence="1 2">
    <name type="scientific">Ceratodon purpureus</name>
    <name type="common">Fire moss</name>
    <name type="synonym">Dicranum purpureum</name>
    <dbReference type="NCBI Taxonomy" id="3225"/>
    <lineage>
        <taxon>Eukaryota</taxon>
        <taxon>Viridiplantae</taxon>
        <taxon>Streptophyta</taxon>
        <taxon>Embryophyta</taxon>
        <taxon>Bryophyta</taxon>
        <taxon>Bryophytina</taxon>
        <taxon>Bryopsida</taxon>
        <taxon>Dicranidae</taxon>
        <taxon>Pseudoditrichales</taxon>
        <taxon>Ditrichaceae</taxon>
        <taxon>Ceratodon</taxon>
    </lineage>
</organism>
<sequence length="87" mass="10207">MVLRYSAFMVRYQKSYVEWSPNFKVESQFAEGIFKWYVIHNQQPQGGVPYSVSDGPPTRNKQLDLRICPFKLGKHSGITCKRTNHHF</sequence>
<dbReference type="EMBL" id="CM026431">
    <property type="protein sequence ID" value="KAG0559030.1"/>
    <property type="molecule type" value="Genomic_DNA"/>
</dbReference>
<proteinExistence type="predicted"/>
<evidence type="ECO:0000313" key="2">
    <source>
        <dbReference type="Proteomes" id="UP000822688"/>
    </source>
</evidence>
<comment type="caution">
    <text evidence="1">The sequence shown here is derived from an EMBL/GenBank/DDBJ whole genome shotgun (WGS) entry which is preliminary data.</text>
</comment>
<dbReference type="Proteomes" id="UP000822688">
    <property type="component" value="Chromosome 10"/>
</dbReference>
<name>A0A8T0GJ69_CERPU</name>
<evidence type="ECO:0000313" key="1">
    <source>
        <dbReference type="EMBL" id="KAG0559030.1"/>
    </source>
</evidence>
<protein>
    <submittedName>
        <fullName evidence="1">Uncharacterized protein</fullName>
    </submittedName>
</protein>
<keyword evidence="2" id="KW-1185">Reference proteome</keyword>
<dbReference type="AlphaFoldDB" id="A0A8T0GJ69"/>
<gene>
    <name evidence="1" type="ORF">KC19_10G072900</name>
</gene>
<reference evidence="1" key="1">
    <citation type="submission" date="2020-06" db="EMBL/GenBank/DDBJ databases">
        <title>WGS assembly of Ceratodon purpureus strain R40.</title>
        <authorList>
            <person name="Carey S.B."/>
            <person name="Jenkins J."/>
            <person name="Shu S."/>
            <person name="Lovell J.T."/>
            <person name="Sreedasyam A."/>
            <person name="Maumus F."/>
            <person name="Tiley G.P."/>
            <person name="Fernandez-Pozo N."/>
            <person name="Barry K."/>
            <person name="Chen C."/>
            <person name="Wang M."/>
            <person name="Lipzen A."/>
            <person name="Daum C."/>
            <person name="Saski C.A."/>
            <person name="Payton A.C."/>
            <person name="Mcbreen J.C."/>
            <person name="Conrad R.E."/>
            <person name="Kollar L.M."/>
            <person name="Olsson S."/>
            <person name="Huttunen S."/>
            <person name="Landis J.B."/>
            <person name="Wickett N.J."/>
            <person name="Johnson M.G."/>
            <person name="Rensing S.A."/>
            <person name="Grimwood J."/>
            <person name="Schmutz J."/>
            <person name="Mcdaniel S.F."/>
        </authorList>
    </citation>
    <scope>NUCLEOTIDE SEQUENCE</scope>
    <source>
        <strain evidence="1">R40</strain>
    </source>
</reference>
<accession>A0A8T0GJ69</accession>